<organism evidence="5 6">
    <name type="scientific">Nadsonia fulvescens var. elongata DSM 6958</name>
    <dbReference type="NCBI Taxonomy" id="857566"/>
    <lineage>
        <taxon>Eukaryota</taxon>
        <taxon>Fungi</taxon>
        <taxon>Dikarya</taxon>
        <taxon>Ascomycota</taxon>
        <taxon>Saccharomycotina</taxon>
        <taxon>Dipodascomycetes</taxon>
        <taxon>Dipodascales</taxon>
        <taxon>Dipodascales incertae sedis</taxon>
        <taxon>Nadsonia</taxon>
    </lineage>
</organism>
<evidence type="ECO:0000259" key="4">
    <source>
        <dbReference type="PROSITE" id="PS50006"/>
    </source>
</evidence>
<dbReference type="Proteomes" id="UP000095009">
    <property type="component" value="Unassembled WGS sequence"/>
</dbReference>
<feature type="compositionally biased region" description="Basic and acidic residues" evidence="2">
    <location>
        <begin position="16"/>
        <end position="26"/>
    </location>
</feature>
<gene>
    <name evidence="5" type="ORF">NADFUDRAFT_49448</name>
</gene>
<dbReference type="OrthoDB" id="687730at2759"/>
<dbReference type="PROSITE" id="PS50006">
    <property type="entry name" value="FHA_DOMAIN"/>
    <property type="match status" value="1"/>
</dbReference>
<dbReference type="PANTHER" id="PTHR15715">
    <property type="entry name" value="CENTROSOMAL PROTEIN OF 170 KDA"/>
    <property type="match status" value="1"/>
</dbReference>
<keyword evidence="3" id="KW-1133">Transmembrane helix</keyword>
<feature type="region of interest" description="Disordered" evidence="2">
    <location>
        <begin position="1"/>
        <end position="111"/>
    </location>
</feature>
<dbReference type="PANTHER" id="PTHR15715:SF37">
    <property type="entry name" value="LD47843P"/>
    <property type="match status" value="1"/>
</dbReference>
<dbReference type="GO" id="GO:0005737">
    <property type="term" value="C:cytoplasm"/>
    <property type="evidence" value="ECO:0007669"/>
    <property type="project" value="TreeGrafter"/>
</dbReference>
<dbReference type="Pfam" id="PF00498">
    <property type="entry name" value="FHA"/>
    <property type="match status" value="1"/>
</dbReference>
<evidence type="ECO:0000256" key="2">
    <source>
        <dbReference type="SAM" id="MobiDB-lite"/>
    </source>
</evidence>
<evidence type="ECO:0000256" key="3">
    <source>
        <dbReference type="SAM" id="Phobius"/>
    </source>
</evidence>
<dbReference type="SUPFAM" id="SSF49879">
    <property type="entry name" value="SMAD/FHA domain"/>
    <property type="match status" value="1"/>
</dbReference>
<dbReference type="SMART" id="SM00240">
    <property type="entry name" value="FHA"/>
    <property type="match status" value="1"/>
</dbReference>
<evidence type="ECO:0000313" key="5">
    <source>
        <dbReference type="EMBL" id="ODQ66996.1"/>
    </source>
</evidence>
<evidence type="ECO:0000256" key="1">
    <source>
        <dbReference type="SAM" id="Coils"/>
    </source>
</evidence>
<keyword evidence="3" id="KW-0472">Membrane</keyword>
<dbReference type="InterPro" id="IPR051176">
    <property type="entry name" value="Cent_Immune-Sig_Mod"/>
</dbReference>
<feature type="domain" description="FHA" evidence="4">
    <location>
        <begin position="154"/>
        <end position="212"/>
    </location>
</feature>
<name>A0A1E3PNK0_9ASCO</name>
<evidence type="ECO:0000313" key="6">
    <source>
        <dbReference type="Proteomes" id="UP000095009"/>
    </source>
</evidence>
<dbReference type="EMBL" id="KV454407">
    <property type="protein sequence ID" value="ODQ66996.1"/>
    <property type="molecule type" value="Genomic_DNA"/>
</dbReference>
<feature type="compositionally biased region" description="Polar residues" evidence="2">
    <location>
        <begin position="1"/>
        <end position="10"/>
    </location>
</feature>
<keyword evidence="6" id="KW-1185">Reference proteome</keyword>
<sequence>MASKITSSAESGVANHDSRLDNRIDQSVDANYSDRSAAIKGDDVTTTEMTPISAPISDALDTKKNINEESENLDESNESDSGAQSITRPRKRSSNTKSLTSGNVPNGTTFNKIVPAGDNPASLRSQFVVVLVLVSLNNTFERKSLFLPFGPEVLRLGRQTNSKTLPNPDNGFFDSRVLSRQHAEIWVDRNARAVMIKDAKSSNGTYVNNKRLSPDNTESAPCELKRGDVLELGIDIHSDDGANLLHKKIAAKVDRISIVSLQGNSPVNNNTPITDSNGNIIPGGNNNVISSSTLPQSIPPPSSPSLLNNTLNSGGFMSRLQPRRSKIDTLDVALFGDVDTTLEDLSALHIRHTMGGLFMKSGITNSTAVENAVKQISQEIYATKLGTAKLKSIQKVMQKVLETQHSNKEIEAQRQIYEQKSANQVIEIRGELSHAKSALKEKDNSIASLKVELQEYREKTSVTDTQLSVLAEDLNRTKNQLESEIKRAVTTEKELEIERQKVDELENIIKSKEDDELSKSIEEERIQRERAEHSLHKLSQWNSTRFDALPFNTGFDVFSSVFNASAIPLLSALGVTILGIGIMSLINAYNRDR</sequence>
<protein>
    <recommendedName>
        <fullName evidence="4">FHA domain-containing protein</fullName>
    </recommendedName>
</protein>
<dbReference type="Gene3D" id="2.60.200.20">
    <property type="match status" value="1"/>
</dbReference>
<dbReference type="STRING" id="857566.A0A1E3PNK0"/>
<keyword evidence="3" id="KW-0812">Transmembrane</keyword>
<reference evidence="5 6" key="1">
    <citation type="journal article" date="2016" name="Proc. Natl. Acad. Sci. U.S.A.">
        <title>Comparative genomics of biotechnologically important yeasts.</title>
        <authorList>
            <person name="Riley R."/>
            <person name="Haridas S."/>
            <person name="Wolfe K.H."/>
            <person name="Lopes M.R."/>
            <person name="Hittinger C.T."/>
            <person name="Goeker M."/>
            <person name="Salamov A.A."/>
            <person name="Wisecaver J.H."/>
            <person name="Long T.M."/>
            <person name="Calvey C.H."/>
            <person name="Aerts A.L."/>
            <person name="Barry K.W."/>
            <person name="Choi C."/>
            <person name="Clum A."/>
            <person name="Coughlan A.Y."/>
            <person name="Deshpande S."/>
            <person name="Douglass A.P."/>
            <person name="Hanson S.J."/>
            <person name="Klenk H.-P."/>
            <person name="LaButti K.M."/>
            <person name="Lapidus A."/>
            <person name="Lindquist E.A."/>
            <person name="Lipzen A.M."/>
            <person name="Meier-Kolthoff J.P."/>
            <person name="Ohm R.A."/>
            <person name="Otillar R.P."/>
            <person name="Pangilinan J.L."/>
            <person name="Peng Y."/>
            <person name="Rokas A."/>
            <person name="Rosa C.A."/>
            <person name="Scheuner C."/>
            <person name="Sibirny A.A."/>
            <person name="Slot J.C."/>
            <person name="Stielow J.B."/>
            <person name="Sun H."/>
            <person name="Kurtzman C.P."/>
            <person name="Blackwell M."/>
            <person name="Grigoriev I.V."/>
            <person name="Jeffries T.W."/>
        </authorList>
    </citation>
    <scope>NUCLEOTIDE SEQUENCE [LARGE SCALE GENOMIC DNA]</scope>
    <source>
        <strain evidence="5 6">DSM 6958</strain>
    </source>
</reference>
<dbReference type="InterPro" id="IPR000253">
    <property type="entry name" value="FHA_dom"/>
</dbReference>
<accession>A0A1E3PNK0</accession>
<feature type="transmembrane region" description="Helical" evidence="3">
    <location>
        <begin position="566"/>
        <end position="589"/>
    </location>
</feature>
<proteinExistence type="predicted"/>
<keyword evidence="1" id="KW-0175">Coiled coil</keyword>
<dbReference type="AlphaFoldDB" id="A0A1E3PNK0"/>
<feature type="compositionally biased region" description="Polar residues" evidence="2">
    <location>
        <begin position="95"/>
        <end position="111"/>
    </location>
</feature>
<feature type="coiled-coil region" evidence="1">
    <location>
        <begin position="439"/>
        <end position="515"/>
    </location>
</feature>
<dbReference type="InterPro" id="IPR008984">
    <property type="entry name" value="SMAD_FHA_dom_sf"/>
</dbReference>
<feature type="compositionally biased region" description="Acidic residues" evidence="2">
    <location>
        <begin position="68"/>
        <end position="78"/>
    </location>
</feature>